<proteinExistence type="predicted"/>
<keyword evidence="1" id="KW-1133">Transmembrane helix</keyword>
<dbReference type="Proteomes" id="UP001332243">
    <property type="component" value="Unassembled WGS sequence"/>
</dbReference>
<evidence type="ECO:0000256" key="1">
    <source>
        <dbReference type="SAM" id="Phobius"/>
    </source>
</evidence>
<gene>
    <name evidence="2" type="ORF">V1633_21035</name>
</gene>
<feature type="transmembrane region" description="Helical" evidence="1">
    <location>
        <begin position="6"/>
        <end position="26"/>
    </location>
</feature>
<organism evidence="2 3">
    <name type="scientific">Plantactinospora sonchi</name>
    <dbReference type="NCBI Taxonomy" id="1544735"/>
    <lineage>
        <taxon>Bacteria</taxon>
        <taxon>Bacillati</taxon>
        <taxon>Actinomycetota</taxon>
        <taxon>Actinomycetes</taxon>
        <taxon>Micromonosporales</taxon>
        <taxon>Micromonosporaceae</taxon>
        <taxon>Plantactinospora</taxon>
    </lineage>
</organism>
<evidence type="ECO:0000313" key="3">
    <source>
        <dbReference type="Proteomes" id="UP001332243"/>
    </source>
</evidence>
<evidence type="ECO:0000313" key="2">
    <source>
        <dbReference type="EMBL" id="MEE6260972.1"/>
    </source>
</evidence>
<keyword evidence="1" id="KW-0472">Membrane</keyword>
<dbReference type="EMBL" id="JAZGQK010000017">
    <property type="protein sequence ID" value="MEE6260972.1"/>
    <property type="molecule type" value="Genomic_DNA"/>
</dbReference>
<name>A0ABU7RWT9_9ACTN</name>
<accession>A0ABU7RWT9</accession>
<reference evidence="2 3" key="1">
    <citation type="submission" date="2024-01" db="EMBL/GenBank/DDBJ databases">
        <title>Genome insights into Plantactinospora sonchi sp. nov.</title>
        <authorList>
            <person name="Wang L."/>
        </authorList>
    </citation>
    <scope>NUCLEOTIDE SEQUENCE [LARGE SCALE GENOMIC DNA]</scope>
    <source>
        <strain evidence="2 3">NEAU-QY2</strain>
    </source>
</reference>
<comment type="caution">
    <text evidence="2">The sequence shown here is derived from an EMBL/GenBank/DDBJ whole genome shotgun (WGS) entry which is preliminary data.</text>
</comment>
<protein>
    <submittedName>
        <fullName evidence="2">Uncharacterized protein</fullName>
    </submittedName>
</protein>
<sequence>MVSIVGSWQPVVGIGLGAFLVVWVAADLRGEFLRGKREGERQFAEQGQPLVRRLTELQGQLQESAILLPALQAELELRSAALARLKADAEQYDMLATLKRGEAEAVQRLVEQTVTRGLSETSRASRREQVRFFCYGLLASVPLGLLVNALFEWMK</sequence>
<dbReference type="RefSeq" id="WP_331216075.1">
    <property type="nucleotide sequence ID" value="NZ_JAZGQK010000017.1"/>
</dbReference>
<feature type="transmembrane region" description="Helical" evidence="1">
    <location>
        <begin position="132"/>
        <end position="151"/>
    </location>
</feature>
<keyword evidence="1" id="KW-0812">Transmembrane</keyword>
<keyword evidence="3" id="KW-1185">Reference proteome</keyword>